<keyword evidence="1" id="KW-0175">Coiled coil</keyword>
<organism evidence="2 3">
    <name type="scientific">Gordonia westfalica</name>
    <dbReference type="NCBI Taxonomy" id="158898"/>
    <lineage>
        <taxon>Bacteria</taxon>
        <taxon>Bacillati</taxon>
        <taxon>Actinomycetota</taxon>
        <taxon>Actinomycetes</taxon>
        <taxon>Mycobacteriales</taxon>
        <taxon>Gordoniaceae</taxon>
        <taxon>Gordonia</taxon>
    </lineage>
</organism>
<protein>
    <submittedName>
        <fullName evidence="2">Uncharacterized protein</fullName>
    </submittedName>
</protein>
<dbReference type="EMBL" id="FNLM01000016">
    <property type="protein sequence ID" value="SDT85190.1"/>
    <property type="molecule type" value="Genomic_DNA"/>
</dbReference>
<gene>
    <name evidence="2" type="ORF">SAMN04488548_11622</name>
</gene>
<evidence type="ECO:0000313" key="2">
    <source>
        <dbReference type="EMBL" id="SDT85190.1"/>
    </source>
</evidence>
<evidence type="ECO:0000313" key="3">
    <source>
        <dbReference type="Proteomes" id="UP000183180"/>
    </source>
</evidence>
<accession>A0A1H2DQM5</accession>
<reference evidence="2 3" key="1">
    <citation type="submission" date="2016-10" db="EMBL/GenBank/DDBJ databases">
        <authorList>
            <person name="de Groot N.N."/>
        </authorList>
    </citation>
    <scope>NUCLEOTIDE SEQUENCE [LARGE SCALE GENOMIC DNA]</scope>
    <source>
        <strain evidence="2 3">DSM 44215</strain>
    </source>
</reference>
<feature type="coiled-coil region" evidence="1">
    <location>
        <begin position="28"/>
        <end position="55"/>
    </location>
</feature>
<sequence>MRRRCSRLLAIVSRHSRWSWRVRTMVARRRLRRDLNKNELLVAQLQLQIEQATDAEKALWADLWSTPQAVIWEESHTHREVAQYVRWKVRAEQGDLKAAAEARQLSDRLGLNPLALMRLRPRLSMSTRWRTVASAGGKRRCRSGRILRRMIRARVSTPCDPCCWSFRVQTRNPGQPWAADMRSDRGSCDLWPGFVAGEPYEIDPEFRAFIHRAFEVFRKVILGGTSSVQTVGLSVRKGWRRQRSRRS</sequence>
<name>A0A1H2DQM5_9ACTN</name>
<dbReference type="STRING" id="158898.SAMN04488548_11622"/>
<evidence type="ECO:0000256" key="1">
    <source>
        <dbReference type="SAM" id="Coils"/>
    </source>
</evidence>
<proteinExistence type="predicted"/>
<dbReference type="Proteomes" id="UP000183180">
    <property type="component" value="Unassembled WGS sequence"/>
</dbReference>
<dbReference type="AlphaFoldDB" id="A0A1H2DQM5"/>